<name>A0A317L4W9_9BACI</name>
<evidence type="ECO:0000313" key="3">
    <source>
        <dbReference type="Proteomes" id="UP000245624"/>
    </source>
</evidence>
<evidence type="ECO:0000313" key="2">
    <source>
        <dbReference type="EMBL" id="PWU70334.1"/>
    </source>
</evidence>
<dbReference type="EMBL" id="QGTD01000001">
    <property type="protein sequence ID" value="PWU70334.1"/>
    <property type="molecule type" value="Genomic_DNA"/>
</dbReference>
<evidence type="ECO:0000256" key="1">
    <source>
        <dbReference type="SAM" id="Phobius"/>
    </source>
</evidence>
<gene>
    <name evidence="2" type="ORF">DLJ74_00390</name>
</gene>
<feature type="transmembrane region" description="Helical" evidence="1">
    <location>
        <begin position="64"/>
        <end position="86"/>
    </location>
</feature>
<protein>
    <submittedName>
        <fullName evidence="2">Uncharacterized protein</fullName>
    </submittedName>
</protein>
<feature type="transmembrane region" description="Helical" evidence="1">
    <location>
        <begin position="125"/>
        <end position="143"/>
    </location>
</feature>
<dbReference type="Proteomes" id="UP000245624">
    <property type="component" value="Unassembled WGS sequence"/>
</dbReference>
<keyword evidence="1" id="KW-0812">Transmembrane</keyword>
<dbReference type="RefSeq" id="WP_109982882.1">
    <property type="nucleotide sequence ID" value="NZ_JAJUIE010000024.1"/>
</dbReference>
<sequence>MGYNEYWEQIYSISEELNSLITAYWDDYSNLSSWQFWVVLFIMIIPLVILYFTVDRQRIFELFFFGFIVHMLWSYCDTILSLYKYFVHTYFLTPLLPYAQNMTTSLLPVSFILLYQYCTKHKKNFYLYTLFLSAFFALLGTPIEEYFGFVKFDKGLLPLHIFFIDVAIAYIAYWGTKFVLSLNQRSEKNK</sequence>
<dbReference type="AlphaFoldDB" id="A0A317L4W9"/>
<keyword evidence="1" id="KW-1133">Transmembrane helix</keyword>
<accession>A0A317L4W9</accession>
<feature type="transmembrane region" description="Helical" evidence="1">
    <location>
        <begin position="155"/>
        <end position="180"/>
    </location>
</feature>
<proteinExistence type="predicted"/>
<reference evidence="2 3" key="1">
    <citation type="submission" date="2018-05" db="EMBL/GenBank/DDBJ databases">
        <title>Genomic analysis of Gracilibacillus dipsosauri DD1 reveals novel features of a salt-tolerant amylase.</title>
        <authorList>
            <person name="Deutch C.E."/>
            <person name="Yang S."/>
        </authorList>
    </citation>
    <scope>NUCLEOTIDE SEQUENCE [LARGE SCALE GENOMIC DNA]</scope>
    <source>
        <strain evidence="2 3">DD1</strain>
    </source>
</reference>
<keyword evidence="1" id="KW-0472">Membrane</keyword>
<dbReference type="OrthoDB" id="2591789at2"/>
<comment type="caution">
    <text evidence="2">The sequence shown here is derived from an EMBL/GenBank/DDBJ whole genome shotgun (WGS) entry which is preliminary data.</text>
</comment>
<organism evidence="2 3">
    <name type="scientific">Gracilibacillus dipsosauri</name>
    <dbReference type="NCBI Taxonomy" id="178340"/>
    <lineage>
        <taxon>Bacteria</taxon>
        <taxon>Bacillati</taxon>
        <taxon>Bacillota</taxon>
        <taxon>Bacilli</taxon>
        <taxon>Bacillales</taxon>
        <taxon>Bacillaceae</taxon>
        <taxon>Gracilibacillus</taxon>
    </lineage>
</organism>
<keyword evidence="3" id="KW-1185">Reference proteome</keyword>
<feature type="transmembrane region" description="Helical" evidence="1">
    <location>
        <begin position="98"/>
        <end position="118"/>
    </location>
</feature>
<feature type="transmembrane region" description="Helical" evidence="1">
    <location>
        <begin position="34"/>
        <end position="52"/>
    </location>
</feature>